<reference evidence="2 3" key="1">
    <citation type="submission" date="2018-05" db="EMBL/GenBank/DDBJ databases">
        <title>Evolution of GPA BGCs.</title>
        <authorList>
            <person name="Waglechner N."/>
            <person name="Wright G.D."/>
        </authorList>
    </citation>
    <scope>NUCLEOTIDE SEQUENCE [LARGE SCALE GENOMIC DNA]</scope>
    <source>
        <strain evidence="2 3">A82846</strain>
    </source>
</reference>
<dbReference type="EMBL" id="QHKI01000015">
    <property type="protein sequence ID" value="RSM84738.1"/>
    <property type="molecule type" value="Genomic_DNA"/>
</dbReference>
<gene>
    <name evidence="2" type="ORF">DMH04_19865</name>
</gene>
<sequence length="80" mass="8802">MAAYREDRRLFLVTVAAAATSIAALLLHLAGAIRMHYTLTFVTLPGTIILMALLILARRASGCRSIHRCGFPLPNRPLDR</sequence>
<dbReference type="AlphaFoldDB" id="A0A428Z9S8"/>
<evidence type="ECO:0000313" key="2">
    <source>
        <dbReference type="EMBL" id="RSM84738.1"/>
    </source>
</evidence>
<keyword evidence="1" id="KW-0812">Transmembrane</keyword>
<name>A0A428Z9S8_KIBAR</name>
<keyword evidence="1" id="KW-0472">Membrane</keyword>
<feature type="transmembrane region" description="Helical" evidence="1">
    <location>
        <begin position="12"/>
        <end position="31"/>
    </location>
</feature>
<evidence type="ECO:0000313" key="3">
    <source>
        <dbReference type="Proteomes" id="UP000287547"/>
    </source>
</evidence>
<protein>
    <submittedName>
        <fullName evidence="2">Uncharacterized protein</fullName>
    </submittedName>
</protein>
<comment type="caution">
    <text evidence="2">The sequence shown here is derived from an EMBL/GenBank/DDBJ whole genome shotgun (WGS) entry which is preliminary data.</text>
</comment>
<organism evidence="2 3">
    <name type="scientific">Kibdelosporangium aridum</name>
    <dbReference type="NCBI Taxonomy" id="2030"/>
    <lineage>
        <taxon>Bacteria</taxon>
        <taxon>Bacillati</taxon>
        <taxon>Actinomycetota</taxon>
        <taxon>Actinomycetes</taxon>
        <taxon>Pseudonocardiales</taxon>
        <taxon>Pseudonocardiaceae</taxon>
        <taxon>Kibdelosporangium</taxon>
    </lineage>
</organism>
<feature type="transmembrane region" description="Helical" evidence="1">
    <location>
        <begin position="37"/>
        <end position="57"/>
    </location>
</feature>
<accession>A0A428Z9S8</accession>
<evidence type="ECO:0000256" key="1">
    <source>
        <dbReference type="SAM" id="Phobius"/>
    </source>
</evidence>
<proteinExistence type="predicted"/>
<keyword evidence="1" id="KW-1133">Transmembrane helix</keyword>
<dbReference type="Proteomes" id="UP000287547">
    <property type="component" value="Unassembled WGS sequence"/>
</dbReference>